<name>A0ABN0US54_9ACTN</name>
<feature type="active site" description="Proton acceptor; via carboxylate" evidence="4">
    <location>
        <position position="398"/>
    </location>
</feature>
<evidence type="ECO:0000256" key="1">
    <source>
        <dbReference type="ARBA" id="ARBA00009213"/>
    </source>
</evidence>
<feature type="binding site" evidence="4">
    <location>
        <begin position="93"/>
        <end position="98"/>
    </location>
    <ligand>
        <name>acetyl-CoA</name>
        <dbReference type="ChEBI" id="CHEBI:57288"/>
    </ligand>
</feature>
<dbReference type="InterPro" id="IPR000182">
    <property type="entry name" value="GNAT_dom"/>
</dbReference>
<evidence type="ECO:0000313" key="6">
    <source>
        <dbReference type="EMBL" id="GAA0259759.1"/>
    </source>
</evidence>
<dbReference type="Pfam" id="PF13530">
    <property type="entry name" value="SCP2_2"/>
    <property type="match status" value="1"/>
</dbReference>
<keyword evidence="2 4" id="KW-0808">Transferase</keyword>
<dbReference type="InterPro" id="IPR051554">
    <property type="entry name" value="Acetyltransferase_Eis"/>
</dbReference>
<evidence type="ECO:0000256" key="2">
    <source>
        <dbReference type="ARBA" id="ARBA00022679"/>
    </source>
</evidence>
<evidence type="ECO:0000256" key="3">
    <source>
        <dbReference type="ARBA" id="ARBA00023315"/>
    </source>
</evidence>
<comment type="similarity">
    <text evidence="1 4">Belongs to the acetyltransferase Eis family.</text>
</comment>
<proteinExistence type="inferred from homology"/>
<dbReference type="PROSITE" id="PS51186">
    <property type="entry name" value="GNAT"/>
    <property type="match status" value="1"/>
</dbReference>
<dbReference type="Gene3D" id="3.40.630.30">
    <property type="match status" value="2"/>
</dbReference>
<dbReference type="SUPFAM" id="SSF55729">
    <property type="entry name" value="Acyl-CoA N-acyltransferases (Nat)"/>
    <property type="match status" value="1"/>
</dbReference>
<comment type="subunit">
    <text evidence="4">Homohexamer; trimer of dimers.</text>
</comment>
<dbReference type="InterPro" id="IPR016181">
    <property type="entry name" value="Acyl_CoA_acyltransferase"/>
</dbReference>
<evidence type="ECO:0000313" key="7">
    <source>
        <dbReference type="Proteomes" id="UP001500967"/>
    </source>
</evidence>
<dbReference type="Pfam" id="PF17668">
    <property type="entry name" value="Acetyltransf_17"/>
    <property type="match status" value="1"/>
</dbReference>
<evidence type="ECO:0000256" key="4">
    <source>
        <dbReference type="HAMAP-Rule" id="MF_01812"/>
    </source>
</evidence>
<organism evidence="6 7">
    <name type="scientific">Cryptosporangium japonicum</name>
    <dbReference type="NCBI Taxonomy" id="80872"/>
    <lineage>
        <taxon>Bacteria</taxon>
        <taxon>Bacillati</taxon>
        <taxon>Actinomycetota</taxon>
        <taxon>Actinomycetes</taxon>
        <taxon>Cryptosporangiales</taxon>
        <taxon>Cryptosporangiaceae</taxon>
        <taxon>Cryptosporangium</taxon>
    </lineage>
</organism>
<accession>A0ABN0US54</accession>
<dbReference type="Pfam" id="PF13527">
    <property type="entry name" value="Acetyltransf_9"/>
    <property type="match status" value="1"/>
</dbReference>
<keyword evidence="7" id="KW-1185">Reference proteome</keyword>
<dbReference type="NCBIfam" id="NF002367">
    <property type="entry name" value="PRK01346.1-4"/>
    <property type="match status" value="1"/>
</dbReference>
<dbReference type="HAMAP" id="MF_01812">
    <property type="entry name" value="Eis"/>
    <property type="match status" value="1"/>
</dbReference>
<protein>
    <submittedName>
        <fullName evidence="6">GNAT family N-acetyltransferase</fullName>
    </submittedName>
</protein>
<sequence length="398" mass="42228">MRSDAATPSARILETPEELEAAFDVFRIALVGLPPLPAPATEISEPGRTFGGYLDGELVGTAASYTTHVVVPGGARLPHAAVTRVGVLPTHTRRGVARALMNAQLTDARERGVVIATLRAAEGGIYERYGYGVAGRIELASVAARRAVLRPGVGGGAAVRLARPAEAWPLQRAVYERIDPSWTGAISRSDEWWAGRRLRVLDQKQQYVVAVCGPPGAETGYVRYHPAGDEESIHVDDLVAADDDARAALLRYLFSIDLVETVKFDALALDDPLRVMLVDERPVRTDSIEDEIWLRLVDVPAALAARTYRGSGAVVVGVVDGVVAPNAGSYWISASGAKPTTAEPHLVVDVAALGAVYLGGTTWRQLAAAGRVTGDLSLVPAADELFATSSAPFCGTFF</sequence>
<feature type="domain" description="N-acetyltransferase" evidence="5">
    <location>
        <begin position="8"/>
        <end position="166"/>
    </location>
</feature>
<dbReference type="InterPro" id="IPR025559">
    <property type="entry name" value="Eis_dom"/>
</dbReference>
<evidence type="ECO:0000259" key="5">
    <source>
        <dbReference type="PROSITE" id="PS51186"/>
    </source>
</evidence>
<dbReference type="RefSeq" id="WP_344651484.1">
    <property type="nucleotide sequence ID" value="NZ_BAAAGX010000020.1"/>
</dbReference>
<dbReference type="InterPro" id="IPR041380">
    <property type="entry name" value="Acetyltransf_17"/>
</dbReference>
<dbReference type="PANTHER" id="PTHR37817:SF1">
    <property type="entry name" value="N-ACETYLTRANSFERASE EIS"/>
    <property type="match status" value="1"/>
</dbReference>
<keyword evidence="3 4" id="KW-0012">Acyltransferase</keyword>
<comment type="caution">
    <text evidence="4">Lacks conserved residue(s) required for the propagation of feature annotation.</text>
</comment>
<dbReference type="CDD" id="cd04301">
    <property type="entry name" value="NAT_SF"/>
    <property type="match status" value="1"/>
</dbReference>
<feature type="active site" description="Proton donor" evidence="4">
    <location>
        <position position="126"/>
    </location>
</feature>
<comment type="caution">
    <text evidence="6">The sequence shown here is derived from an EMBL/GenBank/DDBJ whole genome shotgun (WGS) entry which is preliminary data.</text>
</comment>
<dbReference type="EMBL" id="BAAAGX010000020">
    <property type="protein sequence ID" value="GAA0259759.1"/>
    <property type="molecule type" value="Genomic_DNA"/>
</dbReference>
<dbReference type="Gene3D" id="3.30.1050.10">
    <property type="entry name" value="SCP2 sterol-binding domain"/>
    <property type="match status" value="1"/>
</dbReference>
<dbReference type="Proteomes" id="UP001500967">
    <property type="component" value="Unassembled WGS sequence"/>
</dbReference>
<reference evidence="6 7" key="1">
    <citation type="journal article" date="2019" name="Int. J. Syst. Evol. Microbiol.">
        <title>The Global Catalogue of Microorganisms (GCM) 10K type strain sequencing project: providing services to taxonomists for standard genome sequencing and annotation.</title>
        <authorList>
            <consortium name="The Broad Institute Genomics Platform"/>
            <consortium name="The Broad Institute Genome Sequencing Center for Infectious Disease"/>
            <person name="Wu L."/>
            <person name="Ma J."/>
        </authorList>
    </citation>
    <scope>NUCLEOTIDE SEQUENCE [LARGE SCALE GENOMIC DNA]</scope>
    <source>
        <strain evidence="6 7">JCM 10425</strain>
    </source>
</reference>
<gene>
    <name evidence="6" type="ORF">GCM10009539_51470</name>
</gene>
<dbReference type="InterPro" id="IPR036527">
    <property type="entry name" value="SCP2_sterol-bd_dom_sf"/>
</dbReference>
<dbReference type="SUPFAM" id="SSF55718">
    <property type="entry name" value="SCP-like"/>
    <property type="match status" value="1"/>
</dbReference>
<dbReference type="InterPro" id="IPR022902">
    <property type="entry name" value="NAcTrfase_Eis"/>
</dbReference>
<feature type="binding site" evidence="4">
    <location>
        <begin position="85"/>
        <end position="87"/>
    </location>
    <ligand>
        <name>acetyl-CoA</name>
        <dbReference type="ChEBI" id="CHEBI:57288"/>
    </ligand>
</feature>
<dbReference type="PANTHER" id="PTHR37817">
    <property type="entry name" value="N-ACETYLTRANSFERASE EIS"/>
    <property type="match status" value="1"/>
</dbReference>